<dbReference type="OrthoDB" id="9810277at2"/>
<dbReference type="PANTHER" id="PTHR43883:SF1">
    <property type="entry name" value="GLUCONOKINASE"/>
    <property type="match status" value="1"/>
</dbReference>
<dbReference type="GO" id="GO:0016740">
    <property type="term" value="F:transferase activity"/>
    <property type="evidence" value="ECO:0007669"/>
    <property type="project" value="UniProtKB-KW"/>
</dbReference>
<keyword evidence="2" id="KW-1185">Reference proteome</keyword>
<sequence length="516" mass="55602">MPPNLRPAPRNAEPVQAEILRFLASPDGLATAGPCRRIDTHAATVFLAGDRAWKLKRAVRYAYLDFSTPELRRAALEAELLLNRRTAPGLYRAVLPVVRVDETLAIGGEGPAVDWILEMERFPDGALLDELADAGALDPGLMQGLADRIHGFHEHAERVVVRDGAMRFGNVIEGNAESLAPFAGVLGEARIAALLQAQRASWKRHSGLLDERGRKGFVRHAHGDLHLANVALVEGEPTPFDCLEFSVELATIDTLYDLAFLLMDLWHRNLRTEANLVFNRYVDRSADENGVRLLPLFLSVRATIRAHVLTATAARSGAAEQTREAEAFLSLAAELIAPVRPRLVTVAGLSGTGKSAVSRSLGAELGAAPGARILRSDVLRKRLAQVPPEQKLPASLYSPLASRVVYTLLANLAGRHLAQGTAVIADAVAATPEQRDAIAHAAVHAHVSFVGLWLEASEDVRLDRVCARQADASDANAVVVVAQSDDYVPPPADWRRLPAAQPLADVVALARRAIGA</sequence>
<evidence type="ECO:0000313" key="1">
    <source>
        <dbReference type="EMBL" id="PCD02228.1"/>
    </source>
</evidence>
<dbReference type="EMBL" id="NWMW01000002">
    <property type="protein sequence ID" value="PCD02228.1"/>
    <property type="molecule type" value="Genomic_DNA"/>
</dbReference>
<dbReference type="SUPFAM" id="SSF52540">
    <property type="entry name" value="P-loop containing nucleoside triphosphate hydrolases"/>
    <property type="match status" value="1"/>
</dbReference>
<dbReference type="Proteomes" id="UP000218366">
    <property type="component" value="Unassembled WGS sequence"/>
</dbReference>
<dbReference type="PANTHER" id="PTHR43883">
    <property type="entry name" value="SLR0207 PROTEIN"/>
    <property type="match status" value="1"/>
</dbReference>
<dbReference type="InterPro" id="IPR011009">
    <property type="entry name" value="Kinase-like_dom_sf"/>
</dbReference>
<dbReference type="AlphaFoldDB" id="A0A2A4B3B7"/>
<dbReference type="SUPFAM" id="SSF56112">
    <property type="entry name" value="Protein kinase-like (PK-like)"/>
    <property type="match status" value="1"/>
</dbReference>
<reference evidence="1 2" key="1">
    <citation type="submission" date="2017-09" db="EMBL/GenBank/DDBJ databases">
        <title>Sphingomonas spermidinifaciens 9NM-10, whole genome shotgun sequence.</title>
        <authorList>
            <person name="Feng G."/>
            <person name="Zhu H."/>
        </authorList>
    </citation>
    <scope>NUCLEOTIDE SEQUENCE [LARGE SCALE GENOMIC DNA]</scope>
    <source>
        <strain evidence="1 2">9NM-10</strain>
    </source>
</reference>
<dbReference type="InterPro" id="IPR027417">
    <property type="entry name" value="P-loop_NTPase"/>
</dbReference>
<dbReference type="Gene3D" id="3.40.50.300">
    <property type="entry name" value="P-loop containing nucleotide triphosphate hydrolases"/>
    <property type="match status" value="1"/>
</dbReference>
<gene>
    <name evidence="1" type="ORF">COC42_12290</name>
</gene>
<protein>
    <submittedName>
        <fullName evidence="1">Aminoglycoside phosphotransferase</fullName>
    </submittedName>
</protein>
<organism evidence="1 2">
    <name type="scientific">Sphingomonas spermidinifaciens</name>
    <dbReference type="NCBI Taxonomy" id="1141889"/>
    <lineage>
        <taxon>Bacteria</taxon>
        <taxon>Pseudomonadati</taxon>
        <taxon>Pseudomonadota</taxon>
        <taxon>Alphaproteobacteria</taxon>
        <taxon>Sphingomonadales</taxon>
        <taxon>Sphingomonadaceae</taxon>
        <taxon>Sphingomonas</taxon>
    </lineage>
</organism>
<accession>A0A2A4B3B7</accession>
<dbReference type="InterPro" id="IPR052732">
    <property type="entry name" value="Cell-binding_unc_protein"/>
</dbReference>
<dbReference type="Pfam" id="PF13671">
    <property type="entry name" value="AAA_33"/>
    <property type="match status" value="1"/>
</dbReference>
<name>A0A2A4B3B7_9SPHN</name>
<comment type="caution">
    <text evidence="1">The sequence shown here is derived from an EMBL/GenBank/DDBJ whole genome shotgun (WGS) entry which is preliminary data.</text>
</comment>
<dbReference type="RefSeq" id="WP_096343606.1">
    <property type="nucleotide sequence ID" value="NZ_NWMW01000002.1"/>
</dbReference>
<proteinExistence type="predicted"/>
<keyword evidence="1" id="KW-0808">Transferase</keyword>
<evidence type="ECO:0000313" key="2">
    <source>
        <dbReference type="Proteomes" id="UP000218366"/>
    </source>
</evidence>